<sequence length="39" mass="4522">MIELISYGVTRNKNSCKIVYNCSIYLIFINIVELLNTLL</sequence>
<comment type="caution">
    <text evidence="2">The sequence shown here is derived from an EMBL/GenBank/DDBJ whole genome shotgun (WGS) entry which is preliminary data.</text>
</comment>
<accession>A0AAN3M5Y9</accession>
<feature type="transmembrane region" description="Helical" evidence="1">
    <location>
        <begin position="18"/>
        <end position="38"/>
    </location>
</feature>
<keyword evidence="1" id="KW-1133">Transmembrane helix</keyword>
<keyword evidence="1" id="KW-0472">Membrane</keyword>
<name>A0AAN3M5Y9_ECOLX</name>
<reference evidence="2 3" key="1">
    <citation type="submission" date="2010-09" db="EMBL/GenBank/DDBJ databases">
        <authorList>
            <person name="Weinstock G."/>
            <person name="Sodergren E."/>
            <person name="Clifton S."/>
            <person name="Fulton L."/>
            <person name="Fulton B."/>
            <person name="Courtney L."/>
            <person name="Fronick C."/>
            <person name="Harrison M."/>
            <person name="Strong C."/>
            <person name="Farmer C."/>
            <person name="Delahaunty K."/>
            <person name="Markovic C."/>
            <person name="Hall O."/>
            <person name="Minx P."/>
            <person name="Tomlinson C."/>
            <person name="Mitreva M."/>
            <person name="Hou S."/>
            <person name="Chen J."/>
            <person name="Wollam A."/>
            <person name="Pepin K.H."/>
            <person name="Johnson M."/>
            <person name="Bhonagiri V."/>
            <person name="Zhang X."/>
            <person name="Suruliraj S."/>
            <person name="Warren W."/>
            <person name="Chinwalla A."/>
            <person name="Mardis E.R."/>
            <person name="Wilson R.K."/>
        </authorList>
    </citation>
    <scope>NUCLEOTIDE SEQUENCE [LARGE SCALE GENOMIC DNA]</scope>
    <source>
        <strain evidence="2 3">MS 85-1</strain>
    </source>
</reference>
<proteinExistence type="predicted"/>
<protein>
    <submittedName>
        <fullName evidence="2">Uncharacterized protein</fullName>
    </submittedName>
</protein>
<keyword evidence="1" id="KW-0812">Transmembrane</keyword>
<evidence type="ECO:0000313" key="3">
    <source>
        <dbReference type="Proteomes" id="UP000005056"/>
    </source>
</evidence>
<dbReference type="Proteomes" id="UP000005056">
    <property type="component" value="Unassembled WGS sequence"/>
</dbReference>
<evidence type="ECO:0000313" key="2">
    <source>
        <dbReference type="EMBL" id="EFU33272.1"/>
    </source>
</evidence>
<gene>
    <name evidence="2" type="ORF">HMPREF9350_04877</name>
</gene>
<organism evidence="2 3">
    <name type="scientific">Escherichia coli MS 85-1</name>
    <dbReference type="NCBI Taxonomy" id="679202"/>
    <lineage>
        <taxon>Bacteria</taxon>
        <taxon>Pseudomonadati</taxon>
        <taxon>Pseudomonadota</taxon>
        <taxon>Gammaproteobacteria</taxon>
        <taxon>Enterobacterales</taxon>
        <taxon>Enterobacteriaceae</taxon>
        <taxon>Escherichia</taxon>
    </lineage>
</organism>
<dbReference type="AlphaFoldDB" id="A0AAN3M5Y9"/>
<evidence type="ECO:0000256" key="1">
    <source>
        <dbReference type="SAM" id="Phobius"/>
    </source>
</evidence>
<dbReference type="EMBL" id="ADWQ01000036">
    <property type="protein sequence ID" value="EFU33272.1"/>
    <property type="molecule type" value="Genomic_DNA"/>
</dbReference>